<dbReference type="Pfam" id="PF00067">
    <property type="entry name" value="p450"/>
    <property type="match status" value="1"/>
</dbReference>
<keyword evidence="5" id="KW-0812">Transmembrane</keyword>
<dbReference type="PROSITE" id="PS00086">
    <property type="entry name" value="CYTOCHROME_P450"/>
    <property type="match status" value="1"/>
</dbReference>
<dbReference type="Proteomes" id="UP001295684">
    <property type="component" value="Unassembled WGS sequence"/>
</dbReference>
<dbReference type="GO" id="GO:0016705">
    <property type="term" value="F:oxidoreductase activity, acting on paired donors, with incorporation or reduction of molecular oxygen"/>
    <property type="evidence" value="ECO:0007669"/>
    <property type="project" value="InterPro"/>
</dbReference>
<dbReference type="GO" id="GO:0020037">
    <property type="term" value="F:heme binding"/>
    <property type="evidence" value="ECO:0007669"/>
    <property type="project" value="InterPro"/>
</dbReference>
<reference evidence="6" key="1">
    <citation type="submission" date="2023-07" db="EMBL/GenBank/DDBJ databases">
        <authorList>
            <consortium name="AG Swart"/>
            <person name="Singh M."/>
            <person name="Singh A."/>
            <person name="Seah K."/>
            <person name="Emmerich C."/>
        </authorList>
    </citation>
    <scope>NUCLEOTIDE SEQUENCE</scope>
    <source>
        <strain evidence="6">DP1</strain>
    </source>
</reference>
<organism evidence="6 7">
    <name type="scientific">Euplotes crassus</name>
    <dbReference type="NCBI Taxonomy" id="5936"/>
    <lineage>
        <taxon>Eukaryota</taxon>
        <taxon>Sar</taxon>
        <taxon>Alveolata</taxon>
        <taxon>Ciliophora</taxon>
        <taxon>Intramacronucleata</taxon>
        <taxon>Spirotrichea</taxon>
        <taxon>Hypotrichia</taxon>
        <taxon>Euplotida</taxon>
        <taxon>Euplotidae</taxon>
        <taxon>Moneuplotes</taxon>
    </lineage>
</organism>
<dbReference type="Gene3D" id="1.10.630.10">
    <property type="entry name" value="Cytochrome P450"/>
    <property type="match status" value="1"/>
</dbReference>
<dbReference type="InterPro" id="IPR017972">
    <property type="entry name" value="Cyt_P450_CS"/>
</dbReference>
<dbReference type="InterPro" id="IPR050121">
    <property type="entry name" value="Cytochrome_P450_monoxygenase"/>
</dbReference>
<gene>
    <name evidence="6" type="ORF">ECRASSUSDP1_LOCUS6805</name>
</gene>
<comment type="cofactor">
    <cofactor evidence="1 3">
        <name>heme</name>
        <dbReference type="ChEBI" id="CHEBI:30413"/>
    </cofactor>
</comment>
<comment type="caution">
    <text evidence="6">The sequence shown here is derived from an EMBL/GenBank/DDBJ whole genome shotgun (WGS) entry which is preliminary data.</text>
</comment>
<sequence>MVSLVTGLLSSTLWYTLYCILGILAYAVIVLIIKPYLVYRRFKRFPNVYTSPSFRPLIGDVLDAIRDMKSDRAHYHNRRVIADDLQNYDMRLRYEGTEPVLLMVSSEAIEEFIKLTPMKIDRYNSNKGLSKLAGNTLSMIRSKKEYVGRRKLLMNELSLNSSSKYTPIMIDHTLSLIDEFQDGKQINLTPKFAELTHRIFTTILFGKVCDDLVNDKIPYEHPDGRIEYLHIRDALLNLSKAYYMHLLHPLTNMFRFVSDYKLLNPFKRDHKNLTNYEDAMRKIFYKAKGPDSICGRILSNTDFSENDKFFDIMMLIFGGTETSSHGILSSLYFLKKHPETHTKLVKELQDNGVTKEFILSQKDSESGRKFLDIIQDCDYLNCCIKEVLRIDSPTVEVFHYSALDDITIRDVQIPKGTIMRTEIHSVHYMEKYWKDPSVFKPERHNPDSDFFNQSKTEGKPYNHFIKGSFGHGTRTCPGQTFAMIELKVILAVLLTFMDYEIDEESITQEGVGFAIGSACILAPKIMLK</sequence>
<dbReference type="GO" id="GO:0004497">
    <property type="term" value="F:monooxygenase activity"/>
    <property type="evidence" value="ECO:0007669"/>
    <property type="project" value="UniProtKB-KW"/>
</dbReference>
<keyword evidence="4" id="KW-0503">Monooxygenase</keyword>
<dbReference type="AlphaFoldDB" id="A0AAD1UES9"/>
<keyword evidence="5" id="KW-1133">Transmembrane helix</keyword>
<dbReference type="PRINTS" id="PR00385">
    <property type="entry name" value="P450"/>
</dbReference>
<dbReference type="InterPro" id="IPR036396">
    <property type="entry name" value="Cyt_P450_sf"/>
</dbReference>
<dbReference type="PRINTS" id="PR00463">
    <property type="entry name" value="EP450I"/>
</dbReference>
<dbReference type="EMBL" id="CAMPGE010006608">
    <property type="protein sequence ID" value="CAI2365476.1"/>
    <property type="molecule type" value="Genomic_DNA"/>
</dbReference>
<keyword evidence="3 4" id="KW-0349">Heme</keyword>
<keyword evidence="4" id="KW-0560">Oxidoreductase</keyword>
<keyword evidence="3 4" id="KW-0479">Metal-binding</keyword>
<protein>
    <recommendedName>
        <fullName evidence="8">Cytochrome P450</fullName>
    </recommendedName>
</protein>
<dbReference type="PANTHER" id="PTHR24305:SF166">
    <property type="entry name" value="CYTOCHROME P450 12A4, MITOCHONDRIAL-RELATED"/>
    <property type="match status" value="1"/>
</dbReference>
<evidence type="ECO:0000256" key="1">
    <source>
        <dbReference type="ARBA" id="ARBA00001971"/>
    </source>
</evidence>
<evidence type="ECO:0000256" key="4">
    <source>
        <dbReference type="RuleBase" id="RU000461"/>
    </source>
</evidence>
<name>A0AAD1UES9_EUPCR</name>
<dbReference type="GO" id="GO:0005506">
    <property type="term" value="F:iron ion binding"/>
    <property type="evidence" value="ECO:0007669"/>
    <property type="project" value="InterPro"/>
</dbReference>
<dbReference type="SUPFAM" id="SSF48264">
    <property type="entry name" value="Cytochrome P450"/>
    <property type="match status" value="1"/>
</dbReference>
<evidence type="ECO:0008006" key="8">
    <source>
        <dbReference type="Google" id="ProtNLM"/>
    </source>
</evidence>
<accession>A0AAD1UES9</accession>
<dbReference type="InterPro" id="IPR002401">
    <property type="entry name" value="Cyt_P450_E_grp-I"/>
</dbReference>
<keyword evidence="3 4" id="KW-0408">Iron</keyword>
<feature type="binding site" description="axial binding residue" evidence="3">
    <location>
        <position position="476"/>
    </location>
    <ligand>
        <name>heme</name>
        <dbReference type="ChEBI" id="CHEBI:30413"/>
    </ligand>
    <ligandPart>
        <name>Fe</name>
        <dbReference type="ChEBI" id="CHEBI:18248"/>
    </ligandPart>
</feature>
<evidence type="ECO:0000313" key="6">
    <source>
        <dbReference type="EMBL" id="CAI2365476.1"/>
    </source>
</evidence>
<proteinExistence type="inferred from homology"/>
<dbReference type="CDD" id="cd00302">
    <property type="entry name" value="cytochrome_P450"/>
    <property type="match status" value="1"/>
</dbReference>
<comment type="similarity">
    <text evidence="2 4">Belongs to the cytochrome P450 family.</text>
</comment>
<evidence type="ECO:0000256" key="2">
    <source>
        <dbReference type="ARBA" id="ARBA00010617"/>
    </source>
</evidence>
<keyword evidence="5" id="KW-0472">Membrane</keyword>
<dbReference type="PANTHER" id="PTHR24305">
    <property type="entry name" value="CYTOCHROME P450"/>
    <property type="match status" value="1"/>
</dbReference>
<evidence type="ECO:0000256" key="5">
    <source>
        <dbReference type="SAM" id="Phobius"/>
    </source>
</evidence>
<evidence type="ECO:0000256" key="3">
    <source>
        <dbReference type="PIRSR" id="PIRSR602401-1"/>
    </source>
</evidence>
<dbReference type="InterPro" id="IPR001128">
    <property type="entry name" value="Cyt_P450"/>
</dbReference>
<keyword evidence="7" id="KW-1185">Reference proteome</keyword>
<feature type="transmembrane region" description="Helical" evidence="5">
    <location>
        <begin position="12"/>
        <end position="33"/>
    </location>
</feature>
<evidence type="ECO:0000313" key="7">
    <source>
        <dbReference type="Proteomes" id="UP001295684"/>
    </source>
</evidence>